<dbReference type="Proteomes" id="UP000613011">
    <property type="component" value="Unassembled WGS sequence"/>
</dbReference>
<gene>
    <name evidence="2" type="ORF">JI739_14590</name>
</gene>
<feature type="transmembrane region" description="Helical" evidence="1">
    <location>
        <begin position="141"/>
        <end position="158"/>
    </location>
</feature>
<keyword evidence="1" id="KW-0472">Membrane</keyword>
<feature type="transmembrane region" description="Helical" evidence="1">
    <location>
        <begin position="464"/>
        <end position="486"/>
    </location>
</feature>
<keyword evidence="1" id="KW-1133">Transmembrane helix</keyword>
<name>A0A937D821_9BURK</name>
<feature type="transmembrane region" description="Helical" evidence="1">
    <location>
        <begin position="304"/>
        <end position="323"/>
    </location>
</feature>
<feature type="transmembrane region" description="Helical" evidence="1">
    <location>
        <begin position="55"/>
        <end position="74"/>
    </location>
</feature>
<sequence>MLSIAAILLSLVLLMVLAYRGISVLILAPAMALLAVLLSPGAPLLASYTQVFMTGLGNFVALFFPLFLLGAIFGKLMEDSGAARVIAQRIVQWLGSRRAVLAIVLACAVLTYGGVSLFVVAFAVYPIAVELFRAVDVPKRLIPGTIALGAFTFTMTALPGTPAIQNAIPMPYFGTTPFAAPGLGLIAGVVMLGLGAAWLLWRARRASIAGEGYGHAPDAPDASAAVPRNVRPHAQGKGHDIAELGHVGGVAPPAHLPGFGQAIAPIVAVVVLNWLFSVQLLPRIDTGYLASPLYGATRLETVRGTWAIIAALTLSNLLLVLLAHRSLATLKATLDAGASAAVLPIFNTASQVGYGAVIASLAGFALIRDAVLGIAPGNPLISLSIAVNLLAGITGSASGGMSIALQTLGDTYLEMGRAAGIAPDLLHRVTAIATGGLDALPHNGAVITLLAICNLTHRQSYLDILVVAVLSPLAALALVVTLGTVFGSF</sequence>
<dbReference type="PANTHER" id="PTHR30354">
    <property type="entry name" value="GNT FAMILY GLUCONATE TRANSPORTER"/>
    <property type="match status" value="1"/>
</dbReference>
<dbReference type="PANTHER" id="PTHR30354:SF7">
    <property type="entry name" value="BLL7963 PROTEIN"/>
    <property type="match status" value="1"/>
</dbReference>
<evidence type="ECO:0000256" key="1">
    <source>
        <dbReference type="SAM" id="Phobius"/>
    </source>
</evidence>
<comment type="caution">
    <text evidence="2">The sequence shown here is derived from an EMBL/GenBank/DDBJ whole genome shotgun (WGS) entry which is preliminary data.</text>
</comment>
<dbReference type="Pfam" id="PF02447">
    <property type="entry name" value="GntP_permease"/>
    <property type="match status" value="1"/>
</dbReference>
<reference evidence="2" key="1">
    <citation type="submission" date="2021-01" db="EMBL/GenBank/DDBJ databases">
        <title>Ramlibacter sp. strain AW1 16S ribosomal RNA gene Genome sequencing and assembly.</title>
        <authorList>
            <person name="Kang M."/>
        </authorList>
    </citation>
    <scope>NUCLEOTIDE SEQUENCE</scope>
    <source>
        <strain evidence="2">AW1</strain>
    </source>
</reference>
<feature type="transmembrane region" description="Helical" evidence="1">
    <location>
        <begin position="178"/>
        <end position="201"/>
    </location>
</feature>
<dbReference type="RefSeq" id="WP_201684655.1">
    <property type="nucleotide sequence ID" value="NZ_JAEQNA010000005.1"/>
</dbReference>
<dbReference type="GO" id="GO:0015128">
    <property type="term" value="F:gluconate transmembrane transporter activity"/>
    <property type="evidence" value="ECO:0007669"/>
    <property type="project" value="InterPro"/>
</dbReference>
<keyword evidence="3" id="KW-1185">Reference proteome</keyword>
<dbReference type="AlphaFoldDB" id="A0A937D821"/>
<accession>A0A937D821</accession>
<proteinExistence type="predicted"/>
<feature type="transmembrane region" description="Helical" evidence="1">
    <location>
        <begin position="99"/>
        <end position="129"/>
    </location>
</feature>
<organism evidence="2 3">
    <name type="scientific">Ramlibacter aurantiacus</name>
    <dbReference type="NCBI Taxonomy" id="2801330"/>
    <lineage>
        <taxon>Bacteria</taxon>
        <taxon>Pseudomonadati</taxon>
        <taxon>Pseudomonadota</taxon>
        <taxon>Betaproteobacteria</taxon>
        <taxon>Burkholderiales</taxon>
        <taxon>Comamonadaceae</taxon>
        <taxon>Ramlibacter</taxon>
    </lineage>
</organism>
<keyword evidence="1" id="KW-0812">Transmembrane</keyword>
<dbReference type="EMBL" id="JAEQNA010000005">
    <property type="protein sequence ID" value="MBL0421581.1"/>
    <property type="molecule type" value="Genomic_DNA"/>
</dbReference>
<feature type="transmembrane region" description="Helical" evidence="1">
    <location>
        <begin position="262"/>
        <end position="284"/>
    </location>
</feature>
<dbReference type="GO" id="GO:0005886">
    <property type="term" value="C:plasma membrane"/>
    <property type="evidence" value="ECO:0007669"/>
    <property type="project" value="TreeGrafter"/>
</dbReference>
<evidence type="ECO:0000313" key="3">
    <source>
        <dbReference type="Proteomes" id="UP000613011"/>
    </source>
</evidence>
<dbReference type="InterPro" id="IPR003474">
    <property type="entry name" value="Glcn_transporter"/>
</dbReference>
<evidence type="ECO:0000313" key="2">
    <source>
        <dbReference type="EMBL" id="MBL0421581.1"/>
    </source>
</evidence>
<feature type="transmembrane region" description="Helical" evidence="1">
    <location>
        <begin position="28"/>
        <end position="48"/>
    </location>
</feature>
<protein>
    <submittedName>
        <fullName evidence="2">GntP family permease</fullName>
    </submittedName>
</protein>